<dbReference type="Proteomes" id="UP000700248">
    <property type="component" value="Unassembled WGS sequence"/>
</dbReference>
<organism evidence="1 2">
    <name type="scientific">Paenalcaligenes hominis</name>
    <dbReference type="NCBI Taxonomy" id="643674"/>
    <lineage>
        <taxon>Bacteria</taxon>
        <taxon>Pseudomonadati</taxon>
        <taxon>Pseudomonadota</taxon>
        <taxon>Betaproteobacteria</taxon>
        <taxon>Burkholderiales</taxon>
        <taxon>Alcaligenaceae</taxon>
        <taxon>Paenalcaligenes</taxon>
    </lineage>
</organism>
<name>A0A9D2VFE4_9BURK</name>
<dbReference type="InterPro" id="IPR029016">
    <property type="entry name" value="GAF-like_dom_sf"/>
</dbReference>
<dbReference type="AlphaFoldDB" id="A0A9D2VFE4"/>
<dbReference type="RefSeq" id="WP_276830227.1">
    <property type="nucleotide sequence ID" value="NZ_DYTQ01000042.1"/>
</dbReference>
<dbReference type="Pfam" id="PF04340">
    <property type="entry name" value="DUF484"/>
    <property type="match status" value="1"/>
</dbReference>
<evidence type="ECO:0000313" key="1">
    <source>
        <dbReference type="EMBL" id="HJH23535.1"/>
    </source>
</evidence>
<proteinExistence type="predicted"/>
<dbReference type="EMBL" id="DYTQ01000042">
    <property type="protein sequence ID" value="HJH23535.1"/>
    <property type="molecule type" value="Genomic_DNA"/>
</dbReference>
<reference evidence="1" key="1">
    <citation type="journal article" date="2021" name="PeerJ">
        <title>Extensive microbial diversity within the chicken gut microbiome revealed by metagenomics and culture.</title>
        <authorList>
            <person name="Gilroy R."/>
            <person name="Ravi A."/>
            <person name="Getino M."/>
            <person name="Pursley I."/>
            <person name="Horton D.L."/>
            <person name="Alikhan N.F."/>
            <person name="Baker D."/>
            <person name="Gharbi K."/>
            <person name="Hall N."/>
            <person name="Watson M."/>
            <person name="Adriaenssens E.M."/>
            <person name="Foster-Nyarko E."/>
            <person name="Jarju S."/>
            <person name="Secka A."/>
            <person name="Antonio M."/>
            <person name="Oren A."/>
            <person name="Chaudhuri R.R."/>
            <person name="La Ragione R."/>
            <person name="Hildebrand F."/>
            <person name="Pallen M.J."/>
        </authorList>
    </citation>
    <scope>NUCLEOTIDE SEQUENCE</scope>
    <source>
        <strain evidence="1">CHK175-13533</strain>
    </source>
</reference>
<dbReference type="Gene3D" id="3.30.450.40">
    <property type="match status" value="1"/>
</dbReference>
<dbReference type="PANTHER" id="PTHR38765:SF1">
    <property type="entry name" value="DUF484 DOMAIN-CONTAINING PROTEIN"/>
    <property type="match status" value="1"/>
</dbReference>
<comment type="caution">
    <text evidence="1">The sequence shown here is derived from an EMBL/GenBank/DDBJ whole genome shotgun (WGS) entry which is preliminary data.</text>
</comment>
<protein>
    <submittedName>
        <fullName evidence="1">DUF484 family protein</fullName>
    </submittedName>
</protein>
<accession>A0A9D2VFE4</accession>
<gene>
    <name evidence="1" type="ORF">K8U84_03170</name>
</gene>
<sequence length="223" mass="25354">MSQTAIQADDVAAFLQHNPTFFLEHEYLLLSLKLPHPRTAKVLSLPERQTLYLQQHNQQLKQERQQFLTIARENELIQQALWLWAGDLLAYQGAAEHLARFACDRLQVRYGLQEVQLRLWWADYPYATQSTDTATQDLITHQTKPYAGTTQHPAAQWFEGTWASMAVIPLYAPNASRSIGALALGSDIANRFTARMGTDFLEIMAQVIVASLARFYDSHPSHS</sequence>
<dbReference type="PANTHER" id="PTHR38765">
    <property type="entry name" value="DUF484 DOMAIN-CONTAINING PROTEIN"/>
    <property type="match status" value="1"/>
</dbReference>
<dbReference type="InterPro" id="IPR007435">
    <property type="entry name" value="DUF484"/>
</dbReference>
<reference evidence="1" key="2">
    <citation type="submission" date="2021-09" db="EMBL/GenBank/DDBJ databases">
        <authorList>
            <person name="Gilroy R."/>
        </authorList>
    </citation>
    <scope>NUCLEOTIDE SEQUENCE</scope>
    <source>
        <strain evidence="1">CHK175-13533</strain>
    </source>
</reference>
<evidence type="ECO:0000313" key="2">
    <source>
        <dbReference type="Proteomes" id="UP000700248"/>
    </source>
</evidence>